<dbReference type="EMBL" id="LBQZ01000001">
    <property type="protein sequence ID" value="KKP89824.1"/>
    <property type="molecule type" value="Genomic_DNA"/>
</dbReference>
<protein>
    <recommendedName>
        <fullName evidence="3">DUF3800 domain-containing protein</fullName>
    </recommendedName>
</protein>
<accession>A0A0G0D6G9</accession>
<proteinExistence type="predicted"/>
<sequence length="213" mass="25070">MAYIFMDESGDLGFNFKKKKTSKYFVIAFLFIKNKKPIERIIKKLFANFSKMEVRNRGGVIHAFKEKPTTRQKLLTSLNEKDISIISIYLNKSKVYTKLQDEKHVLYNYVANMLLDRVYTKKLIPINEPIVLVASRRETNKFLNENFCGYLSRQVTGNHKVKISVEIKTPQQEKCLQVIDVVCWSLFRKREHGDESYYNLIKSKIIEESPLYP</sequence>
<organism evidence="1 2">
    <name type="scientific">Candidatus Nomurabacteria bacterium GW2011_GWC2_35_8</name>
    <dbReference type="NCBI Taxonomy" id="1618752"/>
    <lineage>
        <taxon>Bacteria</taxon>
        <taxon>Candidatus Nomuraibacteriota</taxon>
    </lineage>
</organism>
<name>A0A0G0D6G9_9BACT</name>
<dbReference type="AlphaFoldDB" id="A0A0G0D6G9"/>
<evidence type="ECO:0000313" key="1">
    <source>
        <dbReference type="EMBL" id="KKP89824.1"/>
    </source>
</evidence>
<evidence type="ECO:0008006" key="3">
    <source>
        <dbReference type="Google" id="ProtNLM"/>
    </source>
</evidence>
<dbReference type="Pfam" id="PF12686">
    <property type="entry name" value="DUF3800"/>
    <property type="match status" value="1"/>
</dbReference>
<comment type="caution">
    <text evidence="1">The sequence shown here is derived from an EMBL/GenBank/DDBJ whole genome shotgun (WGS) entry which is preliminary data.</text>
</comment>
<evidence type="ECO:0000313" key="2">
    <source>
        <dbReference type="Proteomes" id="UP000034798"/>
    </source>
</evidence>
<dbReference type="Proteomes" id="UP000034798">
    <property type="component" value="Unassembled WGS sequence"/>
</dbReference>
<dbReference type="InterPro" id="IPR024524">
    <property type="entry name" value="DUF3800"/>
</dbReference>
<reference evidence="1 2" key="1">
    <citation type="journal article" date="2015" name="Nature">
        <title>rRNA introns, odd ribosomes, and small enigmatic genomes across a large radiation of phyla.</title>
        <authorList>
            <person name="Brown C.T."/>
            <person name="Hug L.A."/>
            <person name="Thomas B.C."/>
            <person name="Sharon I."/>
            <person name="Castelle C.J."/>
            <person name="Singh A."/>
            <person name="Wilkins M.J."/>
            <person name="Williams K.H."/>
            <person name="Banfield J.F."/>
        </authorList>
    </citation>
    <scope>NUCLEOTIDE SEQUENCE [LARGE SCALE GENOMIC DNA]</scope>
</reference>
<gene>
    <name evidence="1" type="ORF">UR91_C0001G0013</name>
</gene>